<sequence>MEFQSTKNERQSLGLTLYMDGFAAVKEVRRLMSDSAVEEVHFWDVAERIEPGSIVIRGSAAAEQSFDPGLLASGRLLESYIGDVVTVRNFEMGEETQMRLLSVSPNLIGERIETKEILLNPSGELILPPLPEGAKMKPSVTWKTAPGPLNEEVHVSYLTRGLGWEAIYIVEIEGEVLSLAGWISANNQTGIDFHDVRLKLVAGQINRQGPNQLYEEAGMMLAKNMPIREPFEERSFGDAHVYALEPHVVLLNGQSKQIRFLSVEGIAFKKAYKVEKGSKHARACLLLANTKKNGLGIPLPTGMVKVYEADKDGEMEFTGEDAIGHTPVEEKLSLTIGEAFDVISESRETTREKRDGFEYVTHRYELRNGKQENIRIDISHAIYEPLWKMESSTHDYEVKNTSEVEFSVRVAAGKSAVVEFTYKVDKQANLT</sequence>
<dbReference type="AlphaFoldDB" id="A0A7H8Q9H9"/>
<dbReference type="PANTHER" id="PTHR38075">
    <property type="entry name" value="DUF4139 DOMAIN-CONTAINING PROTEIN"/>
    <property type="match status" value="1"/>
</dbReference>
<evidence type="ECO:0000313" key="2">
    <source>
        <dbReference type="Proteomes" id="UP000509222"/>
    </source>
</evidence>
<dbReference type="Proteomes" id="UP000509222">
    <property type="component" value="Chromosome"/>
</dbReference>
<organism evidence="1 2">
    <name type="scientific">Planococcus glaciei</name>
    <dbReference type="NCBI Taxonomy" id="459472"/>
    <lineage>
        <taxon>Bacteria</taxon>
        <taxon>Bacillati</taxon>
        <taxon>Bacillota</taxon>
        <taxon>Bacilli</taxon>
        <taxon>Bacillales</taxon>
        <taxon>Caryophanaceae</taxon>
        <taxon>Planococcus</taxon>
    </lineage>
</organism>
<reference evidence="1 2" key="1">
    <citation type="submission" date="2020-04" db="EMBL/GenBank/DDBJ databases">
        <authorList>
            <person name="Pajer P."/>
            <person name="Broz P."/>
        </authorList>
    </citation>
    <scope>NUCLEOTIDE SEQUENCE [LARGE SCALE GENOMIC DNA]</scope>
    <source>
        <strain evidence="2">NRL-ATB46093</strain>
    </source>
</reference>
<dbReference type="PANTHER" id="PTHR38075:SF1">
    <property type="entry name" value="DUF4139 DOMAIN-CONTAINING PROTEIN"/>
    <property type="match status" value="1"/>
</dbReference>
<reference evidence="2" key="2">
    <citation type="submission" date="2020-06" db="EMBL/GenBank/DDBJ databases">
        <title>Isolation of Planomicrobium glaciei.</title>
        <authorList>
            <person name="Malisova L."/>
            <person name="Safrankova R."/>
            <person name="Jakubu V."/>
            <person name="Spanelova P."/>
        </authorList>
    </citation>
    <scope>NUCLEOTIDE SEQUENCE [LARGE SCALE GENOMIC DNA]</scope>
    <source>
        <strain evidence="2">NRL-ATB46093</strain>
    </source>
</reference>
<protein>
    <submittedName>
        <fullName evidence="1">DUF4139 domain-containing protein</fullName>
    </submittedName>
</protein>
<name>A0A7H8Q9H9_9BACL</name>
<dbReference type="RefSeq" id="WP_176294400.1">
    <property type="nucleotide sequence ID" value="NZ_CP051177.1"/>
</dbReference>
<accession>A0A7H8Q9H9</accession>
<dbReference type="EMBL" id="CP051177">
    <property type="protein sequence ID" value="QKX50628.1"/>
    <property type="molecule type" value="Genomic_DNA"/>
</dbReference>
<evidence type="ECO:0000313" key="1">
    <source>
        <dbReference type="EMBL" id="QKX50628.1"/>
    </source>
</evidence>
<proteinExistence type="predicted"/>
<keyword evidence="2" id="KW-1185">Reference proteome</keyword>
<gene>
    <name evidence="1" type="ORF">HF394_08560</name>
</gene>